<feature type="domain" description="Aldehyde dehydrogenase" evidence="5">
    <location>
        <begin position="16"/>
        <end position="483"/>
    </location>
</feature>
<comment type="similarity">
    <text evidence="1 4">Belongs to the aldehyde dehydrogenase family.</text>
</comment>
<dbReference type="FunFam" id="3.40.605.10:FF:000007">
    <property type="entry name" value="NAD/NADP-dependent betaine aldehyde dehydrogenase"/>
    <property type="match status" value="1"/>
</dbReference>
<sequence length="490" mass="52338">MSGTDLSYRLYIDGTWTDASGTEVTEVLDPATEEVIGRVPQADATDVRRAVAAARRAFDEGPWPRTGPRERGAVLLRMAEIMERRTPELIELTMREAGSTRSLARGMQVGVPVAHLRDMVERVLPSFAWETPLPPSVGRGIGQGVLLREPFGVAALISAYNFPFFLNVLKLAPALAAGCTTVLKPAPTTPLEAFVLAEIGEEAGLPAGVLNVVTGDIDAGRELTTNPQVDLVSFTGSDLVGRQVYEQAAPTLKKVVLELGGKSAAIICEDADLTRAVADVVGGITTHAGQGCGLLTRTLVHRSRHDELIERVTRTLDRVVVGNPFDEGVRMGPLISAAQRAKVEQLIRCGREEGARVAYGGGRPAGLDRGFFLEPTLFTGVDNTMSIARTEFFGPVGVVIPFDDDDEAVHIANDSPYGLAGSVWAHDPARAYALARRIRTGLITINGGSALTPYAAFGGYKQSGLGREWGEHGLSEFLQTKSVTWSVATG</sequence>
<dbReference type="Gene3D" id="3.40.309.10">
    <property type="entry name" value="Aldehyde Dehydrogenase, Chain A, domain 2"/>
    <property type="match status" value="1"/>
</dbReference>
<dbReference type="PANTHER" id="PTHR42804">
    <property type="entry name" value="ALDEHYDE DEHYDROGENASE"/>
    <property type="match status" value="1"/>
</dbReference>
<evidence type="ECO:0000256" key="3">
    <source>
        <dbReference type="PROSITE-ProRule" id="PRU10007"/>
    </source>
</evidence>
<evidence type="ECO:0000256" key="1">
    <source>
        <dbReference type="ARBA" id="ARBA00009986"/>
    </source>
</evidence>
<accession>A0A1M7R4Z2</accession>
<organism evidence="6 7">
    <name type="scientific">Cryptosporangium aurantiacum</name>
    <dbReference type="NCBI Taxonomy" id="134849"/>
    <lineage>
        <taxon>Bacteria</taxon>
        <taxon>Bacillati</taxon>
        <taxon>Actinomycetota</taxon>
        <taxon>Actinomycetes</taxon>
        <taxon>Cryptosporangiales</taxon>
        <taxon>Cryptosporangiaceae</taxon>
        <taxon>Cryptosporangium</taxon>
    </lineage>
</organism>
<dbReference type="InterPro" id="IPR016161">
    <property type="entry name" value="Ald_DH/histidinol_DH"/>
</dbReference>
<evidence type="ECO:0000256" key="4">
    <source>
        <dbReference type="RuleBase" id="RU003345"/>
    </source>
</evidence>
<dbReference type="Pfam" id="PF00171">
    <property type="entry name" value="Aldedh"/>
    <property type="match status" value="1"/>
</dbReference>
<dbReference type="CDD" id="cd07089">
    <property type="entry name" value="ALDH_CddD-AldA-like"/>
    <property type="match status" value="1"/>
</dbReference>
<dbReference type="RefSeq" id="WP_073259764.1">
    <property type="nucleotide sequence ID" value="NZ_FRCS01000006.1"/>
</dbReference>
<evidence type="ECO:0000259" key="5">
    <source>
        <dbReference type="Pfam" id="PF00171"/>
    </source>
</evidence>
<dbReference type="Gene3D" id="3.40.605.10">
    <property type="entry name" value="Aldehyde Dehydrogenase, Chain A, domain 1"/>
    <property type="match status" value="1"/>
</dbReference>
<evidence type="ECO:0000313" key="6">
    <source>
        <dbReference type="EMBL" id="SHN40101.1"/>
    </source>
</evidence>
<dbReference type="FunFam" id="3.40.309.10:FF:000009">
    <property type="entry name" value="Aldehyde dehydrogenase A"/>
    <property type="match status" value="1"/>
</dbReference>
<dbReference type="OrthoDB" id="6882680at2"/>
<evidence type="ECO:0000313" key="7">
    <source>
        <dbReference type="Proteomes" id="UP000184440"/>
    </source>
</evidence>
<dbReference type="InterPro" id="IPR015590">
    <property type="entry name" value="Aldehyde_DH_dom"/>
</dbReference>
<dbReference type="InterPro" id="IPR016163">
    <property type="entry name" value="Ald_DH_C"/>
</dbReference>
<dbReference type="Proteomes" id="UP000184440">
    <property type="component" value="Unassembled WGS sequence"/>
</dbReference>
<dbReference type="InterPro" id="IPR029510">
    <property type="entry name" value="Ald_DH_CS_GLU"/>
</dbReference>
<reference evidence="6 7" key="1">
    <citation type="submission" date="2016-11" db="EMBL/GenBank/DDBJ databases">
        <authorList>
            <person name="Jaros S."/>
            <person name="Januszkiewicz K."/>
            <person name="Wedrychowicz H."/>
        </authorList>
    </citation>
    <scope>NUCLEOTIDE SEQUENCE [LARGE SCALE GENOMIC DNA]</scope>
    <source>
        <strain evidence="6 7">DSM 46144</strain>
    </source>
</reference>
<dbReference type="GO" id="GO:0016620">
    <property type="term" value="F:oxidoreductase activity, acting on the aldehyde or oxo group of donors, NAD or NADP as acceptor"/>
    <property type="evidence" value="ECO:0007669"/>
    <property type="project" value="InterPro"/>
</dbReference>
<gene>
    <name evidence="6" type="ORF">SAMN05443668_106429</name>
</gene>
<dbReference type="PANTHER" id="PTHR42804:SF1">
    <property type="entry name" value="ALDEHYDE DEHYDROGENASE-RELATED"/>
    <property type="match status" value="1"/>
</dbReference>
<proteinExistence type="inferred from homology"/>
<feature type="active site" evidence="3">
    <location>
        <position position="258"/>
    </location>
</feature>
<dbReference type="AlphaFoldDB" id="A0A1M7R4Z2"/>
<dbReference type="InterPro" id="IPR016162">
    <property type="entry name" value="Ald_DH_N"/>
</dbReference>
<dbReference type="PROSITE" id="PS00687">
    <property type="entry name" value="ALDEHYDE_DEHYDR_GLU"/>
    <property type="match status" value="1"/>
</dbReference>
<name>A0A1M7R4Z2_9ACTN</name>
<dbReference type="FunFam" id="3.40.605.10:FF:000026">
    <property type="entry name" value="Aldehyde dehydrogenase, putative"/>
    <property type="match status" value="1"/>
</dbReference>
<evidence type="ECO:0000256" key="2">
    <source>
        <dbReference type="ARBA" id="ARBA00023002"/>
    </source>
</evidence>
<dbReference type="STRING" id="134849.SAMN05443668_106429"/>
<dbReference type="SUPFAM" id="SSF53720">
    <property type="entry name" value="ALDH-like"/>
    <property type="match status" value="1"/>
</dbReference>
<dbReference type="EMBL" id="FRCS01000006">
    <property type="protein sequence ID" value="SHN40101.1"/>
    <property type="molecule type" value="Genomic_DNA"/>
</dbReference>
<keyword evidence="7" id="KW-1185">Reference proteome</keyword>
<keyword evidence="2 4" id="KW-0560">Oxidoreductase</keyword>
<protein>
    <submittedName>
        <fullName evidence="6">Acyl-CoA reductase</fullName>
    </submittedName>
</protein>